<dbReference type="SUPFAM" id="SSF52317">
    <property type="entry name" value="Class I glutamine amidotransferase-like"/>
    <property type="match status" value="1"/>
</dbReference>
<name>A0ABN2BRV0_9ACTN</name>
<accession>A0ABN2BRV0</accession>
<evidence type="ECO:0000259" key="3">
    <source>
        <dbReference type="Pfam" id="PF00117"/>
    </source>
</evidence>
<evidence type="ECO:0000313" key="6">
    <source>
        <dbReference type="Proteomes" id="UP001500842"/>
    </source>
</evidence>
<dbReference type="SUPFAM" id="SSF56322">
    <property type="entry name" value="ADC synthase"/>
    <property type="match status" value="1"/>
</dbReference>
<dbReference type="InterPro" id="IPR029062">
    <property type="entry name" value="Class_I_gatase-like"/>
</dbReference>
<dbReference type="InterPro" id="IPR006221">
    <property type="entry name" value="TrpG/PapA_dom"/>
</dbReference>
<evidence type="ECO:0000313" key="5">
    <source>
        <dbReference type="EMBL" id="GAA1546033.1"/>
    </source>
</evidence>
<dbReference type="PRINTS" id="PR00097">
    <property type="entry name" value="ANTSNTHASEII"/>
</dbReference>
<proteinExistence type="predicted"/>
<feature type="domain" description="Glutamine amidotransferase" evidence="3">
    <location>
        <begin position="581"/>
        <end position="767"/>
    </location>
</feature>
<evidence type="ECO:0008006" key="7">
    <source>
        <dbReference type="Google" id="ProtNLM"/>
    </source>
</evidence>
<comment type="caution">
    <text evidence="5">The sequence shown here is derived from an EMBL/GenBank/DDBJ whole genome shotgun (WGS) entry which is preliminary data.</text>
</comment>
<feature type="region of interest" description="Disordered" evidence="2">
    <location>
        <begin position="774"/>
        <end position="796"/>
    </location>
</feature>
<evidence type="ECO:0000256" key="1">
    <source>
        <dbReference type="ARBA" id="ARBA00022962"/>
    </source>
</evidence>
<organism evidence="5 6">
    <name type="scientific">Nocardioides humi</name>
    <dbReference type="NCBI Taxonomy" id="449461"/>
    <lineage>
        <taxon>Bacteria</taxon>
        <taxon>Bacillati</taxon>
        <taxon>Actinomycetota</taxon>
        <taxon>Actinomycetes</taxon>
        <taxon>Propionibacteriales</taxon>
        <taxon>Nocardioidaceae</taxon>
        <taxon>Nocardioides</taxon>
    </lineage>
</organism>
<feature type="domain" description="Chorismate-utilising enzyme C-terminal" evidence="4">
    <location>
        <begin position="181"/>
        <end position="424"/>
    </location>
</feature>
<gene>
    <name evidence="5" type="ORF">GCM10009788_55490</name>
</gene>
<dbReference type="Gene3D" id="3.40.50.880">
    <property type="match status" value="1"/>
</dbReference>
<sequence length="796" mass="84402">MTDPDVVRWPLDVGLKPTEVLRALGPRDRLVALFGDWASGGAVIAFDPLRRSRSPAVLGTLPDGRHIGQRPAQPVSGASTGVVAGGWFGILGYQLGAVLEDLPAKPERDAPRAECDLAFYDQVLRYVAKTGEWYFEALVLEDEGRLRRQYAAVVEALTARPARARRGYVFGDFHTTPSVAAHREAVSRVIEHIAAGDIFQANACLRLDASFAGDPLEVFISGAEALRPAYAAFVDADDGAVASLSPELYLRRRGREVRTAPIKGTASIASDPADLESSRKERAENVMIVDLMRNDLGRICAPGTVEVEDVAEVRAQAGVWHLVSRIRGEIADGVDDRAIIEATFPPGSVTGAPKIRAMEVIGSVETAAREVYTGAIGWSGPTGMEFNVAIRTFEFGAGRAVLGVGAGIVADSVPDGEVDECLVKAAPLLDAVGARLAPDAQRAFAGLRSSAGPAPVGSRTVGAPRLLDDVGDRGEGRIHVLDEHVVVDWGRRPPSGGVRIVDLLRRSGLPVEIRPLAAGERSRVSEEFGFELLGRSAVPEVRSRLAAAGPLQRWLEDAVARAAPTDPPPHRGVAGRTSRILLVDNYDSFVFNVAQCLLELGALVEVVRNDRLDVDALARSTGERWDGVVVSPGPGDPSDAGACVELIRRLPPALPLLGVCLGHQAIGAAFGARIVRAPRPAHGCRSLVHHDGSGVFAGTDGPILAGRYHSLVIDEGSLVGTALEVTARTPSGLVMGVRHRDRPIEGIQFHPESILTPRGRDLLGAFLDRVRAAPTGTRSARSAAPEGGALVHGDVQ</sequence>
<dbReference type="CDD" id="cd01743">
    <property type="entry name" value="GATase1_Anthranilate_Synthase"/>
    <property type="match status" value="1"/>
</dbReference>
<dbReference type="Gene3D" id="3.60.120.10">
    <property type="entry name" value="Anthranilate synthase"/>
    <property type="match status" value="1"/>
</dbReference>
<evidence type="ECO:0000259" key="4">
    <source>
        <dbReference type="Pfam" id="PF00425"/>
    </source>
</evidence>
<dbReference type="EMBL" id="BAAAOR010000041">
    <property type="protein sequence ID" value="GAA1546033.1"/>
    <property type="molecule type" value="Genomic_DNA"/>
</dbReference>
<keyword evidence="6" id="KW-1185">Reference proteome</keyword>
<dbReference type="PRINTS" id="PR00096">
    <property type="entry name" value="GATASE"/>
</dbReference>
<dbReference type="PANTHER" id="PTHR11236:SF50">
    <property type="entry name" value="AMINODEOXYCHORISMATE SYNTHASE COMPONENT 1"/>
    <property type="match status" value="1"/>
</dbReference>
<dbReference type="Pfam" id="PF00117">
    <property type="entry name" value="GATase"/>
    <property type="match status" value="1"/>
</dbReference>
<dbReference type="InterPro" id="IPR017926">
    <property type="entry name" value="GATASE"/>
</dbReference>
<evidence type="ECO:0000256" key="2">
    <source>
        <dbReference type="SAM" id="MobiDB-lite"/>
    </source>
</evidence>
<dbReference type="InterPro" id="IPR015890">
    <property type="entry name" value="Chorismate_C"/>
</dbReference>
<dbReference type="InterPro" id="IPR019999">
    <property type="entry name" value="Anth_synth_I-like"/>
</dbReference>
<dbReference type="Proteomes" id="UP001500842">
    <property type="component" value="Unassembled WGS sequence"/>
</dbReference>
<reference evidence="5 6" key="1">
    <citation type="journal article" date="2019" name="Int. J. Syst. Evol. Microbiol.">
        <title>The Global Catalogue of Microorganisms (GCM) 10K type strain sequencing project: providing services to taxonomists for standard genome sequencing and annotation.</title>
        <authorList>
            <consortium name="The Broad Institute Genomics Platform"/>
            <consortium name="The Broad Institute Genome Sequencing Center for Infectious Disease"/>
            <person name="Wu L."/>
            <person name="Ma J."/>
        </authorList>
    </citation>
    <scope>NUCLEOTIDE SEQUENCE [LARGE SCALE GENOMIC DNA]</scope>
    <source>
        <strain evidence="5 6">JCM 14942</strain>
    </source>
</reference>
<dbReference type="NCBIfam" id="TIGR00566">
    <property type="entry name" value="trpG_papA"/>
    <property type="match status" value="1"/>
</dbReference>
<dbReference type="PRINTS" id="PR00099">
    <property type="entry name" value="CPSGATASE"/>
</dbReference>
<dbReference type="InterPro" id="IPR005801">
    <property type="entry name" value="ADC_synthase"/>
</dbReference>
<dbReference type="Pfam" id="PF00425">
    <property type="entry name" value="Chorismate_bind"/>
    <property type="match status" value="1"/>
</dbReference>
<dbReference type="PROSITE" id="PS51273">
    <property type="entry name" value="GATASE_TYPE_1"/>
    <property type="match status" value="1"/>
</dbReference>
<dbReference type="PANTHER" id="PTHR11236">
    <property type="entry name" value="AMINOBENZOATE/ANTHRANILATE SYNTHASE"/>
    <property type="match status" value="1"/>
</dbReference>
<protein>
    <recommendedName>
        <fullName evidence="7">Para-aminobenzoate synthetase / 4-amino-4-deoxychorismate lyase</fullName>
    </recommendedName>
</protein>
<keyword evidence="1" id="KW-0315">Glutamine amidotransferase</keyword>